<organism evidence="1 2">
    <name type="scientific">Apiospora marii</name>
    <dbReference type="NCBI Taxonomy" id="335849"/>
    <lineage>
        <taxon>Eukaryota</taxon>
        <taxon>Fungi</taxon>
        <taxon>Dikarya</taxon>
        <taxon>Ascomycota</taxon>
        <taxon>Pezizomycotina</taxon>
        <taxon>Sordariomycetes</taxon>
        <taxon>Xylariomycetidae</taxon>
        <taxon>Amphisphaeriales</taxon>
        <taxon>Apiosporaceae</taxon>
        <taxon>Apiospora</taxon>
    </lineage>
</organism>
<protein>
    <submittedName>
        <fullName evidence="1">Peroxin 8</fullName>
    </submittedName>
</protein>
<dbReference type="InterPro" id="IPR055334">
    <property type="entry name" value="PEX8-like"/>
</dbReference>
<keyword evidence="2" id="KW-1185">Reference proteome</keyword>
<accession>A0ABR1SGI9</accession>
<dbReference type="PANTHER" id="PTHR39214">
    <property type="entry name" value="MICROBODY (PEROXISOME) BIOGENESIS PROTEIN PEROXIN 8 (EUROFUNG)"/>
    <property type="match status" value="1"/>
</dbReference>
<name>A0ABR1SGI9_9PEZI</name>
<dbReference type="PANTHER" id="PTHR39214:SF1">
    <property type="entry name" value="MICROBODY (PEROXISOME) BIOGENESIS PROTEIN PEROXIN 8 (EUROFUNG)"/>
    <property type="match status" value="1"/>
</dbReference>
<proteinExistence type="predicted"/>
<comment type="caution">
    <text evidence="1">The sequence shown here is derived from an EMBL/GenBank/DDBJ whole genome shotgun (WGS) entry which is preliminary data.</text>
</comment>
<dbReference type="EMBL" id="JAQQWI010000006">
    <property type="protein sequence ID" value="KAK8032869.1"/>
    <property type="molecule type" value="Genomic_DNA"/>
</dbReference>
<dbReference type="Proteomes" id="UP001396898">
    <property type="component" value="Unassembled WGS sequence"/>
</dbReference>
<dbReference type="Pfam" id="PF26001">
    <property type="entry name" value="Pex8"/>
    <property type="match status" value="1"/>
</dbReference>
<gene>
    <name evidence="1" type="ORF">PG991_002267</name>
</gene>
<sequence>MSSADRLLTTTLRAFQEPHRPSDVDRLYASTATLLSNLNNHLNISLLTSHLLTARAIWDQPFFSTTDSGGGGLRTCLRILSVYNTAALHVQRNEAENAQLRWGQQPVGSGVRCDAWARAVAKGADDRSERWKHLLVLTGTLMGMESEDRRALSRGLRATLEQAVVTAANLALEENSKRSMMVPFGEELGSNAVMLALAFVFPVLSDHHKQMLNCDLVLPAAVRAMTGPEGFQDGDFLRSISAGNVAGHETFYRASPSSFAQVQQLEARPLPQNMGPLSRLAAFAVQHAADSRVVLESQERLLVFSAGLLERWRHCPFSSVDISTEAAVLPPDMIRGPWAMLWRLLKKIMYTVVATIQPIIGRCLLDPRLRNDATAPMVASKTLHTLRNLCFISSREGADAFQVYVFTYLTSLDIITRYPDACVAFLQETQPTAPGQPNSPALTPLDQALTLFYLNTAEHLPLSLPTPAADTLVLTLATAHLSAASSSAPVAPQTSLTLPLYEAAHASILSVLSCPQHAPLTITLIPFYIDTLLASFPARISPRQFRLAFKTVVQIASPPFPIAASHPHLAETLLEMLHFRAASATTHPLPAEPGLGDNNHNVMHGDQQQQPLPPVSEQTTLVLSLVDALPFLPLPLVEDWLTRTAEAMNAVADPALREVVRKRFWDVLVSGEMDVERAAVGVAWWGIGGGREMVLLAQAAPPRRDGEVMMSGALGGNRLEASRL</sequence>
<reference evidence="1 2" key="1">
    <citation type="submission" date="2023-01" db="EMBL/GenBank/DDBJ databases">
        <title>Analysis of 21 Apiospora genomes using comparative genomics revels a genus with tremendous synthesis potential of carbohydrate active enzymes and secondary metabolites.</title>
        <authorList>
            <person name="Sorensen T."/>
        </authorList>
    </citation>
    <scope>NUCLEOTIDE SEQUENCE [LARGE SCALE GENOMIC DNA]</scope>
    <source>
        <strain evidence="1 2">CBS 20057</strain>
    </source>
</reference>
<evidence type="ECO:0000313" key="2">
    <source>
        <dbReference type="Proteomes" id="UP001396898"/>
    </source>
</evidence>
<evidence type="ECO:0000313" key="1">
    <source>
        <dbReference type="EMBL" id="KAK8032869.1"/>
    </source>
</evidence>